<feature type="binding site" evidence="4">
    <location>
        <position position="126"/>
    </location>
    <ligand>
        <name>[4Fe-4S] cluster</name>
        <dbReference type="ChEBI" id="CHEBI:49883"/>
    </ligand>
</feature>
<dbReference type="GO" id="GO:0005737">
    <property type="term" value="C:cytoplasm"/>
    <property type="evidence" value="ECO:0007669"/>
    <property type="project" value="UniProtKB-SubCell"/>
</dbReference>
<comment type="catalytic activity">
    <reaction evidence="4">
        <text>[thioredoxin]-disulfide + sulfite + AMP + 2 H(+) = adenosine 5'-phosphosulfate + [thioredoxin]-dithiol</text>
        <dbReference type="Rhea" id="RHEA:21976"/>
        <dbReference type="Rhea" id="RHEA-COMP:10698"/>
        <dbReference type="Rhea" id="RHEA-COMP:10700"/>
        <dbReference type="ChEBI" id="CHEBI:15378"/>
        <dbReference type="ChEBI" id="CHEBI:17359"/>
        <dbReference type="ChEBI" id="CHEBI:29950"/>
        <dbReference type="ChEBI" id="CHEBI:50058"/>
        <dbReference type="ChEBI" id="CHEBI:58243"/>
        <dbReference type="ChEBI" id="CHEBI:456215"/>
        <dbReference type="EC" id="1.8.4.10"/>
    </reaction>
</comment>
<dbReference type="EC" id="1.8.4.10" evidence="4"/>
<evidence type="ECO:0000313" key="6">
    <source>
        <dbReference type="EMBL" id="PCI98603.1"/>
    </source>
</evidence>
<comment type="function">
    <text evidence="4">Catalyzes the formation of sulfite from adenosine 5'-phosphosulfate (APS) using thioredoxin as an electron donor.</text>
</comment>
<sequence>MELEKIWPAGAVDETIDTLSAKHSPDGKTLDLTGLLHDPLVGNIALVSSFGTEAAVLLHMVSQAKPDTDVLFIETGKHFNETHDYIETLRDQLGLTSLKLIKPDEKLLAQEDPKGELHKTNPDMCCTLRKSFPLQDAMVEYDGWITGRKRYHGGQRANLPFIEREERQLKINPLIHFSPKMIADYFIEHKLPPHPLLAQGFRSVGCAPCTDKTKEGDDIRSGRWAGVDKVECGIHLSPEGGLVRSN</sequence>
<name>A0A2A4YUS3_9PROT</name>
<dbReference type="PANTHER" id="PTHR46509">
    <property type="entry name" value="PHOSPHOADENOSINE PHOSPHOSULFATE REDUCTASE"/>
    <property type="match status" value="1"/>
</dbReference>
<dbReference type="InterPro" id="IPR004511">
    <property type="entry name" value="PAPS/APS_Rdtase"/>
</dbReference>
<dbReference type="GO" id="GO:0051539">
    <property type="term" value="F:4 iron, 4 sulfur cluster binding"/>
    <property type="evidence" value="ECO:0007669"/>
    <property type="project" value="UniProtKB-UniRule"/>
</dbReference>
<comment type="similarity">
    <text evidence="1 4">Belongs to the PAPS reductase family. CysH subfamily.</text>
</comment>
<keyword evidence="4" id="KW-0479">Metal-binding</keyword>
<comment type="cofactor">
    <cofactor evidence="4">
        <name>[4Fe-4S] cluster</name>
        <dbReference type="ChEBI" id="CHEBI:49883"/>
    </cofactor>
    <text evidence="4">Binds 1 [4Fe-4S] cluster per subunit.</text>
</comment>
<evidence type="ECO:0000256" key="4">
    <source>
        <dbReference type="HAMAP-Rule" id="MF_00063"/>
    </source>
</evidence>
<dbReference type="HAMAP" id="MF_00063">
    <property type="entry name" value="CysH"/>
    <property type="match status" value="1"/>
</dbReference>
<evidence type="ECO:0000256" key="2">
    <source>
        <dbReference type="ARBA" id="ARBA00023002"/>
    </source>
</evidence>
<dbReference type="PANTHER" id="PTHR46509:SF1">
    <property type="entry name" value="PHOSPHOADENOSINE PHOSPHOSULFATE REDUCTASE"/>
    <property type="match status" value="1"/>
</dbReference>
<feature type="active site" description="Nucleophile; cysteine thiosulfonate intermediate" evidence="4">
    <location>
        <position position="232"/>
    </location>
</feature>
<keyword evidence="4" id="KW-0963">Cytoplasm</keyword>
<reference key="1">
    <citation type="submission" date="2017-08" db="EMBL/GenBank/DDBJ databases">
        <title>A dynamic microbial community with high functional redundancy inhabits the cold, oxic subseafloor aquifer.</title>
        <authorList>
            <person name="Tully B.J."/>
            <person name="Wheat C.G."/>
            <person name="Glazer B.T."/>
            <person name="Huber J.A."/>
        </authorList>
    </citation>
    <scope>NUCLEOTIDE SEQUENCE [LARGE SCALE GENOMIC DNA]</scope>
</reference>
<gene>
    <name evidence="4" type="primary">cysH</name>
    <name evidence="6" type="ORF">COB13_13145</name>
</gene>
<feature type="binding site" evidence="4">
    <location>
        <position position="125"/>
    </location>
    <ligand>
        <name>[4Fe-4S] cluster</name>
        <dbReference type="ChEBI" id="CHEBI:49883"/>
    </ligand>
</feature>
<keyword evidence="4" id="KW-0408">Iron</keyword>
<dbReference type="Gene3D" id="3.40.50.620">
    <property type="entry name" value="HUPs"/>
    <property type="match status" value="1"/>
</dbReference>
<comment type="pathway">
    <text evidence="3 4">Sulfur metabolism; hydrogen sulfide biosynthesis; sulfite from sulfate.</text>
</comment>
<keyword evidence="4" id="KW-0411">Iron-sulfur</keyword>
<dbReference type="InterPro" id="IPR002500">
    <property type="entry name" value="PAPS_reduct_dom"/>
</dbReference>
<feature type="binding site" evidence="4">
    <location>
        <position position="209"/>
    </location>
    <ligand>
        <name>[4Fe-4S] cluster</name>
        <dbReference type="ChEBI" id="CHEBI:49883"/>
    </ligand>
</feature>
<dbReference type="AlphaFoldDB" id="A0A2A4YUS3"/>
<dbReference type="GO" id="GO:0004604">
    <property type="term" value="F:phosphoadenylyl-sulfate reductase (thioredoxin) activity"/>
    <property type="evidence" value="ECO:0007669"/>
    <property type="project" value="UniProtKB-UniRule"/>
</dbReference>
<organism evidence="6">
    <name type="scientific">OCS116 cluster bacterium</name>
    <dbReference type="NCBI Taxonomy" id="2030921"/>
    <lineage>
        <taxon>Bacteria</taxon>
        <taxon>Pseudomonadati</taxon>
        <taxon>Pseudomonadota</taxon>
        <taxon>Alphaproteobacteria</taxon>
        <taxon>OCS116 cluster</taxon>
    </lineage>
</organism>
<dbReference type="Pfam" id="PF01507">
    <property type="entry name" value="PAPS_reduct"/>
    <property type="match status" value="1"/>
</dbReference>
<dbReference type="SUPFAM" id="SSF52402">
    <property type="entry name" value="Adenine nucleotide alpha hydrolases-like"/>
    <property type="match status" value="1"/>
</dbReference>
<dbReference type="NCBIfam" id="TIGR00434">
    <property type="entry name" value="cysH"/>
    <property type="match status" value="1"/>
</dbReference>
<dbReference type="GO" id="GO:0046872">
    <property type="term" value="F:metal ion binding"/>
    <property type="evidence" value="ECO:0007669"/>
    <property type="project" value="UniProtKB-KW"/>
</dbReference>
<keyword evidence="2 4" id="KW-0560">Oxidoreductase</keyword>
<comment type="caution">
    <text evidence="6">The sequence shown here is derived from an EMBL/GenBank/DDBJ whole genome shotgun (WGS) entry which is preliminary data.</text>
</comment>
<evidence type="ECO:0000256" key="3">
    <source>
        <dbReference type="ARBA" id="ARBA00024327"/>
    </source>
</evidence>
<feature type="domain" description="Phosphoadenosine phosphosulphate reductase" evidence="5">
    <location>
        <begin position="44"/>
        <end position="211"/>
    </location>
</feature>
<evidence type="ECO:0000259" key="5">
    <source>
        <dbReference type="Pfam" id="PF01507"/>
    </source>
</evidence>
<feature type="binding site" evidence="4">
    <location>
        <position position="206"/>
    </location>
    <ligand>
        <name>[4Fe-4S] cluster</name>
        <dbReference type="ChEBI" id="CHEBI:49883"/>
    </ligand>
</feature>
<comment type="subcellular location">
    <subcellularLocation>
        <location evidence="4">Cytoplasm</location>
    </subcellularLocation>
</comment>
<dbReference type="NCBIfam" id="NF002537">
    <property type="entry name" value="PRK02090.1"/>
    <property type="match status" value="1"/>
</dbReference>
<dbReference type="GO" id="GO:0019379">
    <property type="term" value="P:sulfate assimilation, phosphoadenylyl sulfate reduction by phosphoadenylyl-sulfate reductase (thioredoxin)"/>
    <property type="evidence" value="ECO:0007669"/>
    <property type="project" value="UniProtKB-UniRule"/>
</dbReference>
<accession>A0A2A4YUS3</accession>
<evidence type="ECO:0000256" key="1">
    <source>
        <dbReference type="ARBA" id="ARBA00009732"/>
    </source>
</evidence>
<dbReference type="EMBL" id="NVUS01000020">
    <property type="protein sequence ID" value="PCI98603.1"/>
    <property type="molecule type" value="Genomic_DNA"/>
</dbReference>
<dbReference type="InterPro" id="IPR014729">
    <property type="entry name" value="Rossmann-like_a/b/a_fold"/>
</dbReference>
<protein>
    <recommendedName>
        <fullName evidence="4">Adenosine 5'-phosphosulfate reductase</fullName>
        <shortName evidence="4">APS reductase</shortName>
        <ecNumber evidence="4">1.8.4.10</ecNumber>
    </recommendedName>
    <alternativeName>
        <fullName evidence="4">5'-adenylylsulfate reductase</fullName>
    </alternativeName>
    <alternativeName>
        <fullName evidence="4">Thioredoxin-dependent 5'-adenylylsulfate reductase</fullName>
    </alternativeName>
</protein>
<proteinExistence type="inferred from homology"/>
<dbReference type="GO" id="GO:0070814">
    <property type="term" value="P:hydrogen sulfide biosynthetic process"/>
    <property type="evidence" value="ECO:0007669"/>
    <property type="project" value="UniProtKB-UniRule"/>
</dbReference>
<reference evidence="6" key="2">
    <citation type="journal article" date="2018" name="ISME J.">
        <title>A dynamic microbial community with high functional redundancy inhabits the cold, oxic subseafloor aquifer.</title>
        <authorList>
            <person name="Tully B.J."/>
            <person name="Wheat C.G."/>
            <person name="Glazer B.T."/>
            <person name="Huber J.A."/>
        </authorList>
    </citation>
    <scope>NUCLEOTIDE SEQUENCE</scope>
    <source>
        <strain evidence="6">NORP83</strain>
    </source>
</reference>
<dbReference type="GO" id="GO:0043866">
    <property type="term" value="F:adenylyl-sulfate reductase (thioredoxin) activity"/>
    <property type="evidence" value="ECO:0007669"/>
    <property type="project" value="UniProtKB-EC"/>
</dbReference>